<reference evidence="3 4" key="1">
    <citation type="journal article" date="2019" name="Sci. Rep.">
        <title>A high-quality genome of Eragrostis curvula grass provides insights into Poaceae evolution and supports new strategies to enhance forage quality.</title>
        <authorList>
            <person name="Carballo J."/>
            <person name="Santos B.A.C.M."/>
            <person name="Zappacosta D."/>
            <person name="Garbus I."/>
            <person name="Selva J.P."/>
            <person name="Gallo C.A."/>
            <person name="Diaz A."/>
            <person name="Albertini E."/>
            <person name="Caccamo M."/>
            <person name="Echenique V."/>
        </authorList>
    </citation>
    <scope>NUCLEOTIDE SEQUENCE [LARGE SCALE GENOMIC DNA]</scope>
    <source>
        <strain evidence="4">cv. Victoria</strain>
        <tissue evidence="3">Leaf</tissue>
    </source>
</reference>
<feature type="region of interest" description="Disordered" evidence="1">
    <location>
        <begin position="1"/>
        <end position="25"/>
    </location>
</feature>
<dbReference type="PANTHER" id="PTHR33086">
    <property type="entry name" value="OS05G0468200 PROTEIN-RELATED"/>
    <property type="match status" value="1"/>
</dbReference>
<dbReference type="OrthoDB" id="582405at2759"/>
<dbReference type="EMBL" id="RWGY01000715">
    <property type="protein sequence ID" value="TVT99450.1"/>
    <property type="molecule type" value="Genomic_DNA"/>
</dbReference>
<sequence>MVNFVDGRPGATGGSSKDGEGFTSGAGQTAAAIEWIDESNPGEAMVAAMEPDPVIAKPPEVTRMQLRVTSSTHPVLQRILRGEVHSGRVSSTHQGLIVFYTGSYWPGCSRSRGGCCYLVYDAASNSLSTIPLLPKSVPPYTVDSLGPTTAILRHGDDGGYLVPDLVATSRAELPDAELFLWRSSSSSATNPAGQWTPRPVRLPLPAELCGPTSFFTVDMAFSFGDSLVCWADLLAGLLVCDLAAPHEPGFRFVPLPEGSMVHNPDGRRGHPQESRSMGRVGSAITFVEMIGFTQGRPAHEVAIKTWTLSSPDSKEWHEGSALLVGDLWATESFTQMQLPRVRPMCPVLSVCEEGVVCVCLNDFERVNQIDRFGNVVGSYPKVTAHYVLPVDLKQNKVLLSTKTTEPSNLLHPYVAPHLLASDFSSHLHITKLPTAPTTVTKRREEAEEASTVAVVKRVKY</sequence>
<feature type="domain" description="DUF1618" evidence="2">
    <location>
        <begin position="230"/>
        <end position="357"/>
    </location>
</feature>
<dbReference type="Gramene" id="TVT99450">
    <property type="protein sequence ID" value="TVT99450"/>
    <property type="gene ID" value="EJB05_55175"/>
</dbReference>
<name>A0A5J9SKE5_9POAL</name>
<dbReference type="Pfam" id="PF07762">
    <property type="entry name" value="DUF1618"/>
    <property type="match status" value="1"/>
</dbReference>
<feature type="non-terminal residue" evidence="3">
    <location>
        <position position="1"/>
    </location>
</feature>
<dbReference type="InterPro" id="IPR011676">
    <property type="entry name" value="DUF1618"/>
</dbReference>
<protein>
    <recommendedName>
        <fullName evidence="2">DUF1618 domain-containing protein</fullName>
    </recommendedName>
</protein>
<dbReference type="AlphaFoldDB" id="A0A5J9SKE5"/>
<evidence type="ECO:0000313" key="3">
    <source>
        <dbReference type="EMBL" id="TVT99450.1"/>
    </source>
</evidence>
<accession>A0A5J9SKE5</accession>
<evidence type="ECO:0000259" key="2">
    <source>
        <dbReference type="Pfam" id="PF07762"/>
    </source>
</evidence>
<proteinExistence type="predicted"/>
<comment type="caution">
    <text evidence="3">The sequence shown here is derived from an EMBL/GenBank/DDBJ whole genome shotgun (WGS) entry which is preliminary data.</text>
</comment>
<evidence type="ECO:0000313" key="4">
    <source>
        <dbReference type="Proteomes" id="UP000324897"/>
    </source>
</evidence>
<keyword evidence="4" id="KW-1185">Reference proteome</keyword>
<dbReference type="PANTHER" id="PTHR33086:SF62">
    <property type="entry name" value="OS01G0182100 PROTEIN"/>
    <property type="match status" value="1"/>
</dbReference>
<organism evidence="3 4">
    <name type="scientific">Eragrostis curvula</name>
    <name type="common">weeping love grass</name>
    <dbReference type="NCBI Taxonomy" id="38414"/>
    <lineage>
        <taxon>Eukaryota</taxon>
        <taxon>Viridiplantae</taxon>
        <taxon>Streptophyta</taxon>
        <taxon>Embryophyta</taxon>
        <taxon>Tracheophyta</taxon>
        <taxon>Spermatophyta</taxon>
        <taxon>Magnoliopsida</taxon>
        <taxon>Liliopsida</taxon>
        <taxon>Poales</taxon>
        <taxon>Poaceae</taxon>
        <taxon>PACMAD clade</taxon>
        <taxon>Chloridoideae</taxon>
        <taxon>Eragrostideae</taxon>
        <taxon>Eragrostidinae</taxon>
        <taxon>Eragrostis</taxon>
    </lineage>
</organism>
<gene>
    <name evidence="3" type="ORF">EJB05_55175</name>
</gene>
<dbReference type="Proteomes" id="UP000324897">
    <property type="component" value="Unassembled WGS sequence"/>
</dbReference>
<evidence type="ECO:0000256" key="1">
    <source>
        <dbReference type="SAM" id="MobiDB-lite"/>
    </source>
</evidence>